<dbReference type="EMBL" id="QTSX02000016">
    <property type="protein sequence ID" value="KAJ9090111.1"/>
    <property type="molecule type" value="Genomic_DNA"/>
</dbReference>
<protein>
    <submittedName>
        <fullName evidence="1">Uncharacterized protein</fullName>
    </submittedName>
</protein>
<evidence type="ECO:0000313" key="2">
    <source>
        <dbReference type="Proteomes" id="UP001165960"/>
    </source>
</evidence>
<evidence type="ECO:0000313" key="1">
    <source>
        <dbReference type="EMBL" id="KAJ9090111.1"/>
    </source>
</evidence>
<keyword evidence="2" id="KW-1185">Reference proteome</keyword>
<accession>A0ACC2UTM9</accession>
<dbReference type="Proteomes" id="UP001165960">
    <property type="component" value="Unassembled WGS sequence"/>
</dbReference>
<proteinExistence type="predicted"/>
<comment type="caution">
    <text evidence="1">The sequence shown here is derived from an EMBL/GenBank/DDBJ whole genome shotgun (WGS) entry which is preliminary data.</text>
</comment>
<name>A0ACC2UTM9_9FUNG</name>
<sequence length="123" mass="14002">MVNSLSPKRIIGCHIIDSVVASHKATEHEGIQKTLAQLQKRCHWKPCLPSEVQEKFIIYIEEEVIQYISMKLGLIITSAAFQVALDELKRTMMCASFLYLILLKTSVEHNILILIDMGYVLSQ</sequence>
<organism evidence="1 2">
    <name type="scientific">Entomophthora muscae</name>
    <dbReference type="NCBI Taxonomy" id="34485"/>
    <lineage>
        <taxon>Eukaryota</taxon>
        <taxon>Fungi</taxon>
        <taxon>Fungi incertae sedis</taxon>
        <taxon>Zoopagomycota</taxon>
        <taxon>Entomophthoromycotina</taxon>
        <taxon>Entomophthoromycetes</taxon>
        <taxon>Entomophthorales</taxon>
        <taxon>Entomophthoraceae</taxon>
        <taxon>Entomophthora</taxon>
    </lineage>
</organism>
<reference evidence="1" key="1">
    <citation type="submission" date="2022-04" db="EMBL/GenBank/DDBJ databases">
        <title>Genome of the entomopathogenic fungus Entomophthora muscae.</title>
        <authorList>
            <person name="Elya C."/>
            <person name="Lovett B.R."/>
            <person name="Lee E."/>
            <person name="Macias A.M."/>
            <person name="Hajek A.E."/>
            <person name="De Bivort B.L."/>
            <person name="Kasson M.T."/>
            <person name="De Fine Licht H.H."/>
            <person name="Stajich J.E."/>
        </authorList>
    </citation>
    <scope>NUCLEOTIDE SEQUENCE</scope>
    <source>
        <strain evidence="1">Berkeley</strain>
    </source>
</reference>
<gene>
    <name evidence="1" type="ORF">DSO57_1005848</name>
</gene>